<reference evidence="2 3" key="1">
    <citation type="journal article" date="2014" name="Genome Announc.">
        <title>Draft Genome Sequence of the Antitrypanosomally Active Sponge-Associated Bacterium Actinokineospora sp. Strain EG49.</title>
        <authorList>
            <person name="Harjes J."/>
            <person name="Ryu T."/>
            <person name="Abdelmohsen U.R."/>
            <person name="Moitinho-Silva L."/>
            <person name="Horn H."/>
            <person name="Ravasi T."/>
            <person name="Hentschel U."/>
        </authorList>
    </citation>
    <scope>NUCLEOTIDE SEQUENCE [LARGE SCALE GENOMIC DNA]</scope>
    <source>
        <strain evidence="2 3">EG49</strain>
    </source>
</reference>
<proteinExistence type="predicted"/>
<dbReference type="AlphaFoldDB" id="W7IMZ2"/>
<feature type="transmembrane region" description="Helical" evidence="1">
    <location>
        <begin position="12"/>
        <end position="29"/>
    </location>
</feature>
<name>W7IMZ2_9PSEU</name>
<dbReference type="STRING" id="909613.UO65_2429"/>
<evidence type="ECO:0000256" key="1">
    <source>
        <dbReference type="SAM" id="Phobius"/>
    </source>
</evidence>
<keyword evidence="3" id="KW-1185">Reference proteome</keyword>
<evidence type="ECO:0000313" key="3">
    <source>
        <dbReference type="Proteomes" id="UP000019277"/>
    </source>
</evidence>
<feature type="transmembrane region" description="Helical" evidence="1">
    <location>
        <begin position="35"/>
        <end position="55"/>
    </location>
</feature>
<keyword evidence="1" id="KW-0812">Transmembrane</keyword>
<evidence type="ECO:0000313" key="2">
    <source>
        <dbReference type="EMBL" id="EWC62250.1"/>
    </source>
</evidence>
<sequence length="183" mass="18032">MLYLRSRQVPTGLPGAVLAVTTIGLLGNGSTNPQAAVASAVLALAIGLAVLGYGLGGADPALERTASLRWPPRRAAHVLATAAAVATTALAATSAPTGFVLRAAVGLAGLTALAATLLGRQLAWTLPVAGATVAAAMPPVADPLALRLLTWPVQPLDSTTATITAGALGVAGLALYTARGCRT</sequence>
<accession>W7IMZ2</accession>
<gene>
    <name evidence="2" type="ORF">UO65_2429</name>
</gene>
<feature type="transmembrane region" description="Helical" evidence="1">
    <location>
        <begin position="75"/>
        <end position="93"/>
    </location>
</feature>
<feature type="transmembrane region" description="Helical" evidence="1">
    <location>
        <begin position="161"/>
        <end position="178"/>
    </location>
</feature>
<dbReference type="EMBL" id="AYXG01000083">
    <property type="protein sequence ID" value="EWC62250.1"/>
    <property type="molecule type" value="Genomic_DNA"/>
</dbReference>
<dbReference type="Proteomes" id="UP000019277">
    <property type="component" value="Unassembled WGS sequence"/>
</dbReference>
<dbReference type="eggNOG" id="ENOG5033Y26">
    <property type="taxonomic scope" value="Bacteria"/>
</dbReference>
<organism evidence="2 3">
    <name type="scientific">Actinokineospora spheciospongiae</name>
    <dbReference type="NCBI Taxonomy" id="909613"/>
    <lineage>
        <taxon>Bacteria</taxon>
        <taxon>Bacillati</taxon>
        <taxon>Actinomycetota</taxon>
        <taxon>Actinomycetes</taxon>
        <taxon>Pseudonocardiales</taxon>
        <taxon>Pseudonocardiaceae</taxon>
        <taxon>Actinokineospora</taxon>
    </lineage>
</organism>
<protein>
    <submittedName>
        <fullName evidence="2">Uncharacterized protein</fullName>
    </submittedName>
</protein>
<comment type="caution">
    <text evidence="2">The sequence shown here is derived from an EMBL/GenBank/DDBJ whole genome shotgun (WGS) entry which is preliminary data.</text>
</comment>
<keyword evidence="1" id="KW-1133">Transmembrane helix</keyword>
<keyword evidence="1" id="KW-0472">Membrane</keyword>